<reference evidence="3 4" key="1">
    <citation type="submission" date="2014-07" db="EMBL/GenBank/DDBJ databases">
        <title>Genomic and transcriptomic analysis on Apis cerana provide comprehensive insights into honey bee biology.</title>
        <authorList>
            <person name="Diao Q."/>
            <person name="Sun L."/>
            <person name="Zheng H."/>
            <person name="Zheng H."/>
            <person name="Xu S."/>
            <person name="Wang S."/>
            <person name="Zeng Z."/>
            <person name="Hu F."/>
            <person name="Su S."/>
            <person name="Wu J."/>
        </authorList>
    </citation>
    <scope>NUCLEOTIDE SEQUENCE [LARGE SCALE GENOMIC DNA]</scope>
    <source>
        <tissue evidence="3">Pupae without intestine</tissue>
    </source>
</reference>
<dbReference type="Proteomes" id="UP000242457">
    <property type="component" value="Unassembled WGS sequence"/>
</dbReference>
<dbReference type="PANTHER" id="PTHR21074:SF0">
    <property type="entry name" value="IQ AND UBIQUITIN-LIKE DOMAIN-CONTAINING PROTEIN"/>
    <property type="match status" value="1"/>
</dbReference>
<evidence type="ECO:0000256" key="1">
    <source>
        <dbReference type="SAM" id="MobiDB-lite"/>
    </source>
</evidence>
<evidence type="ECO:0000313" key="4">
    <source>
        <dbReference type="Proteomes" id="UP000242457"/>
    </source>
</evidence>
<feature type="domain" description="IQ motif and ubiquitin-like" evidence="2">
    <location>
        <begin position="222"/>
        <end position="337"/>
    </location>
</feature>
<accession>A0A2A3EPS2</accession>
<gene>
    <name evidence="3" type="ORF">APICC_07145</name>
</gene>
<evidence type="ECO:0000313" key="3">
    <source>
        <dbReference type="EMBL" id="PBC33129.1"/>
    </source>
</evidence>
<dbReference type="AlphaFoldDB" id="A0A2A3EPS2"/>
<dbReference type="InterPro" id="IPR057887">
    <property type="entry name" value="IQUB_helical"/>
</dbReference>
<organism evidence="3 4">
    <name type="scientific">Apis cerana cerana</name>
    <name type="common">Oriental honeybee</name>
    <dbReference type="NCBI Taxonomy" id="94128"/>
    <lineage>
        <taxon>Eukaryota</taxon>
        <taxon>Metazoa</taxon>
        <taxon>Ecdysozoa</taxon>
        <taxon>Arthropoda</taxon>
        <taxon>Hexapoda</taxon>
        <taxon>Insecta</taxon>
        <taxon>Pterygota</taxon>
        <taxon>Neoptera</taxon>
        <taxon>Endopterygota</taxon>
        <taxon>Hymenoptera</taxon>
        <taxon>Apocrita</taxon>
        <taxon>Aculeata</taxon>
        <taxon>Apoidea</taxon>
        <taxon>Anthophila</taxon>
        <taxon>Apidae</taxon>
        <taxon>Apis</taxon>
    </lineage>
</organism>
<dbReference type="InterPro" id="IPR037695">
    <property type="entry name" value="IQUB"/>
</dbReference>
<dbReference type="EMBL" id="KZ288205">
    <property type="protein sequence ID" value="PBC33129.1"/>
    <property type="molecule type" value="Genomic_DNA"/>
</dbReference>
<keyword evidence="4" id="KW-1185">Reference proteome</keyword>
<evidence type="ECO:0000259" key="2">
    <source>
        <dbReference type="Pfam" id="PF25805"/>
    </source>
</evidence>
<dbReference type="GO" id="GO:0001669">
    <property type="term" value="C:acrosomal vesicle"/>
    <property type="evidence" value="ECO:0007669"/>
    <property type="project" value="TreeGrafter"/>
</dbReference>
<dbReference type="Pfam" id="PF25805">
    <property type="entry name" value="IQUB"/>
    <property type="match status" value="1"/>
</dbReference>
<dbReference type="GO" id="GO:0030317">
    <property type="term" value="P:flagellated sperm motility"/>
    <property type="evidence" value="ECO:0007669"/>
    <property type="project" value="TreeGrafter"/>
</dbReference>
<dbReference type="GO" id="GO:0031514">
    <property type="term" value="C:motile cilium"/>
    <property type="evidence" value="ECO:0007669"/>
    <property type="project" value="TreeGrafter"/>
</dbReference>
<sequence length="558" mass="65079">MRHVAPNVTPLRSTVLPSHRWPEPNFQMESPTPATKTKPPGLVGWRSKVTGTVYRNACTQTGLTTDKFTNTERDVGVQAYFFPDIHDKIVTSLSNNKANLNDAPNEKTVESVVKIQRFYRAYRARQTAMIFPSPLAKDTNELVPSCHYRSQDFVILNRVSPRTRADFELLYNLLDRWCIHETRRASEHLFKSARIAYGGLILSKEVELLRAIDSMKTKVKSERREKSYRKFLDEMCAPVVWKNGRGEPISVDTILAQKARSFRDTLERLSRESWNVDERLNTLAELRKEVETHTCKESDELTRLLDQEIYFLTRRVEGSKLNWLRRAVKMAFLRLARECLRKVQQGSKDSMRDWFQSGCTVCRSCGRLLTVEKFPRERQRRSSSCKYCLHVRARTGPQLVYQPYRRLLRDIRRHEIKMSCYGSLAFAIDAKIVYHLVNEIWHGRSAISGNDCLEELKLVRFRKGEEWTPWNSLLLTAREASLHRTVDDLEKFYGAMILQKFHTKNLQAKLRFESLTEFESLCESKRLIYSLILILIGQQDNFIKIVYLLFPSGIIKLI</sequence>
<dbReference type="OrthoDB" id="10265862at2759"/>
<feature type="region of interest" description="Disordered" evidence="1">
    <location>
        <begin position="1"/>
        <end position="42"/>
    </location>
</feature>
<protein>
    <submittedName>
        <fullName evidence="3">IQ and ubiquitin domain-containing protein</fullName>
    </submittedName>
</protein>
<dbReference type="GO" id="GO:0060271">
    <property type="term" value="P:cilium assembly"/>
    <property type="evidence" value="ECO:0007669"/>
    <property type="project" value="TreeGrafter"/>
</dbReference>
<name>A0A2A3EPS2_APICC</name>
<dbReference type="PANTHER" id="PTHR21074">
    <property type="entry name" value="IQ AND UBIQUITIN-LIKE DOMAIN-CONTAINING PROTEIN"/>
    <property type="match status" value="1"/>
</dbReference>
<proteinExistence type="predicted"/>
<dbReference type="STRING" id="94128.A0A2A3EPS2"/>